<proteinExistence type="predicted"/>
<dbReference type="InterPro" id="IPR003781">
    <property type="entry name" value="CoA-bd"/>
</dbReference>
<evidence type="ECO:0000313" key="2">
    <source>
        <dbReference type="EMBL" id="SIN78935.1"/>
    </source>
</evidence>
<dbReference type="Pfam" id="PF13380">
    <property type="entry name" value="CoA_binding_2"/>
    <property type="match status" value="1"/>
</dbReference>
<accession>A0A1N6E7A1</accession>
<evidence type="ECO:0000259" key="1">
    <source>
        <dbReference type="Pfam" id="PF13380"/>
    </source>
</evidence>
<dbReference type="AlphaFoldDB" id="A0A1N6E7A1"/>
<gene>
    <name evidence="2" type="ORF">SAMN05444394_1805</name>
</gene>
<keyword evidence="3" id="KW-1185">Reference proteome</keyword>
<dbReference type="Proteomes" id="UP000185221">
    <property type="component" value="Unassembled WGS sequence"/>
</dbReference>
<dbReference type="Gene3D" id="3.40.50.720">
    <property type="entry name" value="NAD(P)-binding Rossmann-like Domain"/>
    <property type="match status" value="1"/>
</dbReference>
<dbReference type="InterPro" id="IPR036291">
    <property type="entry name" value="NAD(P)-bd_dom_sf"/>
</dbReference>
<feature type="domain" description="CoA-binding" evidence="1">
    <location>
        <begin position="7"/>
        <end position="120"/>
    </location>
</feature>
<dbReference type="SUPFAM" id="SSF51735">
    <property type="entry name" value="NAD(P)-binding Rossmann-fold domains"/>
    <property type="match status" value="1"/>
</dbReference>
<reference evidence="3" key="1">
    <citation type="submission" date="2016-11" db="EMBL/GenBank/DDBJ databases">
        <authorList>
            <person name="Varghese N."/>
            <person name="Submissions S."/>
        </authorList>
    </citation>
    <scope>NUCLEOTIDE SEQUENCE [LARGE SCALE GENOMIC DNA]</scope>
    <source>
        <strain evidence="3">DSM 15292</strain>
    </source>
</reference>
<dbReference type="STRING" id="226505.SAMN05444394_1805"/>
<dbReference type="RefSeq" id="WP_074224500.1">
    <property type="nucleotide sequence ID" value="NZ_FSRC01000001.1"/>
</dbReference>
<name>A0A1N6E7A1_9BACT</name>
<dbReference type="OrthoDB" id="708726at2"/>
<dbReference type="EMBL" id="FSRC01000001">
    <property type="protein sequence ID" value="SIN78935.1"/>
    <property type="molecule type" value="Genomic_DNA"/>
</dbReference>
<evidence type="ECO:0000313" key="3">
    <source>
        <dbReference type="Proteomes" id="UP000185221"/>
    </source>
</evidence>
<sequence>MEAEKNKTTLIAGATPDPTRYAYTAAVFLDRAHIPFIPISIKNGTVLGKDILPLGNKPALQGIHTITLYLNAGNQQEWEDYFLSLAPQRIIFNPGAENPSLKERAEKQGIECINGCTLVMVSSGQY</sequence>
<organism evidence="2 3">
    <name type="scientific">Algoriphagus halophilus</name>
    <dbReference type="NCBI Taxonomy" id="226505"/>
    <lineage>
        <taxon>Bacteria</taxon>
        <taxon>Pseudomonadati</taxon>
        <taxon>Bacteroidota</taxon>
        <taxon>Cytophagia</taxon>
        <taxon>Cytophagales</taxon>
        <taxon>Cyclobacteriaceae</taxon>
        <taxon>Algoriphagus</taxon>
    </lineage>
</organism>
<protein>
    <recommendedName>
        <fullName evidence="1">CoA-binding domain-containing protein</fullName>
    </recommendedName>
</protein>